<reference evidence="2" key="1">
    <citation type="submission" date="2021-05" db="EMBL/GenBank/DDBJ databases">
        <authorList>
            <person name="Alioto T."/>
            <person name="Alioto T."/>
            <person name="Gomez Garrido J."/>
        </authorList>
    </citation>
    <scope>NUCLEOTIDE SEQUENCE</scope>
</reference>
<accession>A0A8D8UGV4</accession>
<keyword evidence="1" id="KW-1133">Transmembrane helix</keyword>
<evidence type="ECO:0008006" key="3">
    <source>
        <dbReference type="Google" id="ProtNLM"/>
    </source>
</evidence>
<feature type="transmembrane region" description="Helical" evidence="1">
    <location>
        <begin position="116"/>
        <end position="135"/>
    </location>
</feature>
<organism evidence="2">
    <name type="scientific">Cacopsylla melanoneura</name>
    <dbReference type="NCBI Taxonomy" id="428564"/>
    <lineage>
        <taxon>Eukaryota</taxon>
        <taxon>Metazoa</taxon>
        <taxon>Ecdysozoa</taxon>
        <taxon>Arthropoda</taxon>
        <taxon>Hexapoda</taxon>
        <taxon>Insecta</taxon>
        <taxon>Pterygota</taxon>
        <taxon>Neoptera</taxon>
        <taxon>Paraneoptera</taxon>
        <taxon>Hemiptera</taxon>
        <taxon>Sternorrhyncha</taxon>
        <taxon>Psylloidea</taxon>
        <taxon>Psyllidae</taxon>
        <taxon>Psyllinae</taxon>
        <taxon>Cacopsylla</taxon>
    </lineage>
</organism>
<name>A0A8D8UGV4_9HEMI</name>
<dbReference type="EMBL" id="HBUF01341632">
    <property type="protein sequence ID" value="CAG6704377.1"/>
    <property type="molecule type" value="Transcribed_RNA"/>
</dbReference>
<feature type="transmembrane region" description="Helical" evidence="1">
    <location>
        <begin position="83"/>
        <end position="104"/>
    </location>
</feature>
<keyword evidence="1" id="KW-0472">Membrane</keyword>
<evidence type="ECO:0000256" key="1">
    <source>
        <dbReference type="SAM" id="Phobius"/>
    </source>
</evidence>
<proteinExistence type="predicted"/>
<sequence length="183" mass="21070">MELIQLPSLRDALTLFFRLCFRSFLVFVSLGTSNLFKAKFRLMQNNLQKVFQSARKHVTNSGFPPTSKSQGVRKTLSLSLSFALFRSLSLSFTLSLSLSLFRSLSLSFVPIVQPSLFFISIFCFLSSLAFLFFFFSSNNLRKIQYSFSTYYWSEKFSTQFVFQLETLLTSRPEDPLVARRGTS</sequence>
<protein>
    <recommendedName>
        <fullName evidence="3">Transmembrane protein</fullName>
    </recommendedName>
</protein>
<dbReference type="AlphaFoldDB" id="A0A8D8UGV4"/>
<keyword evidence="1" id="KW-0812">Transmembrane</keyword>
<evidence type="ECO:0000313" key="2">
    <source>
        <dbReference type="EMBL" id="CAG6704377.1"/>
    </source>
</evidence>
<feature type="transmembrane region" description="Helical" evidence="1">
    <location>
        <begin position="15"/>
        <end position="36"/>
    </location>
</feature>